<reference evidence="2" key="1">
    <citation type="submission" date="2019-02" db="EMBL/GenBank/DDBJ databases">
        <authorList>
            <person name="Gruber-Vodicka R. H."/>
            <person name="Seah K. B. B."/>
        </authorList>
    </citation>
    <scope>NUCLEOTIDE SEQUENCE</scope>
    <source>
        <strain evidence="2">BECK_M6</strain>
    </source>
</reference>
<sequence length="76" mass="8108">MTREVASGVVQKFTTSVIPAGNAGTQTPGMADQGWQKPPVNSREITIGKTLRPTTNIRAVMSIVEEESHISASRQG</sequence>
<evidence type="ECO:0000313" key="2">
    <source>
        <dbReference type="EMBL" id="VFJ98158.1"/>
    </source>
</evidence>
<protein>
    <submittedName>
        <fullName evidence="2">Uncharacterized protein</fullName>
    </submittedName>
</protein>
<evidence type="ECO:0000256" key="1">
    <source>
        <dbReference type="SAM" id="MobiDB-lite"/>
    </source>
</evidence>
<proteinExistence type="predicted"/>
<feature type="region of interest" description="Disordered" evidence="1">
    <location>
        <begin position="19"/>
        <end position="40"/>
    </location>
</feature>
<organism evidence="2">
    <name type="scientific">Candidatus Kentrum sp. LFY</name>
    <dbReference type="NCBI Taxonomy" id="2126342"/>
    <lineage>
        <taxon>Bacteria</taxon>
        <taxon>Pseudomonadati</taxon>
        <taxon>Pseudomonadota</taxon>
        <taxon>Gammaproteobacteria</taxon>
        <taxon>Candidatus Kentrum</taxon>
    </lineage>
</organism>
<accession>A0A450V018</accession>
<name>A0A450V018_9GAMM</name>
<feature type="compositionally biased region" description="Polar residues" evidence="1">
    <location>
        <begin position="19"/>
        <end position="28"/>
    </location>
</feature>
<gene>
    <name evidence="2" type="ORF">BECKLFY1418A_GA0070994_107914</name>
</gene>
<dbReference type="AlphaFoldDB" id="A0A450V018"/>
<dbReference type="EMBL" id="CAADFH010000079">
    <property type="protein sequence ID" value="VFJ98158.1"/>
    <property type="molecule type" value="Genomic_DNA"/>
</dbReference>